<reference evidence="8 9" key="1">
    <citation type="submission" date="2017-11" db="EMBL/GenBank/DDBJ databases">
        <title>Genomic Encyclopedia of Archaeal and Bacterial Type Strains, Phase II (KMG-II): From Individual Species to Whole Genera.</title>
        <authorList>
            <person name="Goeker M."/>
        </authorList>
    </citation>
    <scope>NUCLEOTIDE SEQUENCE [LARGE SCALE GENOMIC DNA]</scope>
    <source>
        <strain evidence="8 9">DSM 27763</strain>
    </source>
</reference>
<evidence type="ECO:0000259" key="6">
    <source>
        <dbReference type="Pfam" id="PF08281"/>
    </source>
</evidence>
<evidence type="ECO:0000259" key="7">
    <source>
        <dbReference type="Pfam" id="PF20239"/>
    </source>
</evidence>
<feature type="domain" description="RNA polymerase sigma-70 region 2" evidence="5">
    <location>
        <begin position="19"/>
        <end position="81"/>
    </location>
</feature>
<proteinExistence type="inferred from homology"/>
<dbReference type="SUPFAM" id="SSF88946">
    <property type="entry name" value="Sigma2 domain of RNA polymerase sigma factors"/>
    <property type="match status" value="1"/>
</dbReference>
<dbReference type="Pfam" id="PF08281">
    <property type="entry name" value="Sigma70_r4_2"/>
    <property type="match status" value="1"/>
</dbReference>
<dbReference type="PANTHER" id="PTHR47756:SF2">
    <property type="entry name" value="BLL6612 PROTEIN"/>
    <property type="match status" value="1"/>
</dbReference>
<keyword evidence="4" id="KW-0804">Transcription</keyword>
<feature type="domain" description="DUF6596" evidence="7">
    <location>
        <begin position="186"/>
        <end position="286"/>
    </location>
</feature>
<evidence type="ECO:0000256" key="2">
    <source>
        <dbReference type="ARBA" id="ARBA00023015"/>
    </source>
</evidence>
<evidence type="ECO:0000256" key="4">
    <source>
        <dbReference type="ARBA" id="ARBA00023163"/>
    </source>
</evidence>
<dbReference type="InterPro" id="IPR013249">
    <property type="entry name" value="RNA_pol_sigma70_r4_t2"/>
</dbReference>
<keyword evidence="2" id="KW-0805">Transcription regulation</keyword>
<evidence type="ECO:0000256" key="1">
    <source>
        <dbReference type="ARBA" id="ARBA00010641"/>
    </source>
</evidence>
<dbReference type="InterPro" id="IPR036388">
    <property type="entry name" value="WH-like_DNA-bd_sf"/>
</dbReference>
<dbReference type="Proteomes" id="UP000230842">
    <property type="component" value="Unassembled WGS sequence"/>
</dbReference>
<keyword evidence="3" id="KW-0731">Sigma factor</keyword>
<dbReference type="Pfam" id="PF04542">
    <property type="entry name" value="Sigma70_r2"/>
    <property type="match status" value="1"/>
</dbReference>
<dbReference type="AlphaFoldDB" id="A0A0B2BEE0"/>
<evidence type="ECO:0000313" key="8">
    <source>
        <dbReference type="EMBL" id="PJJ58227.1"/>
    </source>
</evidence>
<dbReference type="InterPro" id="IPR013325">
    <property type="entry name" value="RNA_pol_sigma_r2"/>
</dbReference>
<dbReference type="SUPFAM" id="SSF88659">
    <property type="entry name" value="Sigma3 and sigma4 domains of RNA polymerase sigma factors"/>
    <property type="match status" value="1"/>
</dbReference>
<dbReference type="InterPro" id="IPR046531">
    <property type="entry name" value="DUF6596"/>
</dbReference>
<dbReference type="GO" id="GO:0003677">
    <property type="term" value="F:DNA binding"/>
    <property type="evidence" value="ECO:0007669"/>
    <property type="project" value="InterPro"/>
</dbReference>
<dbReference type="NCBIfam" id="TIGR02937">
    <property type="entry name" value="sigma70-ECF"/>
    <property type="match status" value="1"/>
</dbReference>
<dbReference type="InterPro" id="IPR013324">
    <property type="entry name" value="RNA_pol_sigma_r3/r4-like"/>
</dbReference>
<dbReference type="Gene3D" id="1.10.1740.10">
    <property type="match status" value="1"/>
</dbReference>
<organism evidence="8 9">
    <name type="scientific">Mumia flava</name>
    <dbReference type="NCBI Taxonomy" id="1348852"/>
    <lineage>
        <taxon>Bacteria</taxon>
        <taxon>Bacillati</taxon>
        <taxon>Actinomycetota</taxon>
        <taxon>Actinomycetes</taxon>
        <taxon>Propionibacteriales</taxon>
        <taxon>Nocardioidaceae</taxon>
        <taxon>Mumia</taxon>
    </lineage>
</organism>
<dbReference type="InterPro" id="IPR014284">
    <property type="entry name" value="RNA_pol_sigma-70_dom"/>
</dbReference>
<evidence type="ECO:0000256" key="3">
    <source>
        <dbReference type="ARBA" id="ARBA00023082"/>
    </source>
</evidence>
<keyword evidence="9" id="KW-1185">Reference proteome</keyword>
<dbReference type="GO" id="GO:0016987">
    <property type="term" value="F:sigma factor activity"/>
    <property type="evidence" value="ECO:0007669"/>
    <property type="project" value="UniProtKB-KW"/>
</dbReference>
<accession>A0A0B2BEE0</accession>
<evidence type="ECO:0000259" key="5">
    <source>
        <dbReference type="Pfam" id="PF04542"/>
    </source>
</evidence>
<dbReference type="Gene3D" id="1.10.10.10">
    <property type="entry name" value="Winged helix-like DNA-binding domain superfamily/Winged helix DNA-binding domain"/>
    <property type="match status" value="1"/>
</dbReference>
<protein>
    <submittedName>
        <fullName evidence="8">RNA polymerase sigma factor (Sigma-70 family)</fullName>
    </submittedName>
</protein>
<dbReference type="InterPro" id="IPR007627">
    <property type="entry name" value="RNA_pol_sigma70_r2"/>
</dbReference>
<comment type="caution">
    <text evidence="8">The sequence shown here is derived from an EMBL/GenBank/DDBJ whole genome shotgun (WGS) entry which is preliminary data.</text>
</comment>
<evidence type="ECO:0000313" key="9">
    <source>
        <dbReference type="Proteomes" id="UP000230842"/>
    </source>
</evidence>
<sequence>MPDPEPAVNRRIVDVLREQAPHVLGALVRRFGRFELAEDAVQEALLVAAQRWPGEGIPDEPRSWLIRVGYRRMIDLIRSEQASRRREEDAAYADPMLVDPTRPAPAVIDHDDSLRVLLMCCHPSLSGVSQVALTLRAVGGLSTEEIARAYGATETTMGTRISRAKQTLRKSGARFDIPDDDDLAGRVAVAMRVLYLIFNEGYTATAGDRLTRVDLTAEAVRLTRMLHALLPDEAEVAGLLALMLLTDARRDARTDPRDELIVLPDQDRSLWDQDMIIEGRRLIDDAWRRERVGPYQLQAAIASTHAQAASAQDTDWPQIAALYLWLERLQPAAPVRLARVVAVAEAFGPRRGIALLDQLDREHGITDDPLVTQRTHAVRAHLHDRLGEHDRAAGEYRAAAELTTNEAERRYLLGRISGQSE</sequence>
<dbReference type="GO" id="GO:0006352">
    <property type="term" value="P:DNA-templated transcription initiation"/>
    <property type="evidence" value="ECO:0007669"/>
    <property type="project" value="InterPro"/>
</dbReference>
<comment type="similarity">
    <text evidence="1">Belongs to the sigma-70 factor family. ECF subfamily.</text>
</comment>
<name>A0A0B2BEE0_9ACTN</name>
<feature type="domain" description="RNA polymerase sigma factor 70 region 4 type 2" evidence="6">
    <location>
        <begin position="117"/>
        <end position="168"/>
    </location>
</feature>
<dbReference type="Pfam" id="PF20239">
    <property type="entry name" value="DUF6596"/>
    <property type="match status" value="1"/>
</dbReference>
<dbReference type="OrthoDB" id="9780299at2"/>
<dbReference type="EMBL" id="PGEZ01000001">
    <property type="protein sequence ID" value="PJJ58227.1"/>
    <property type="molecule type" value="Genomic_DNA"/>
</dbReference>
<dbReference type="PANTHER" id="PTHR47756">
    <property type="entry name" value="BLL6612 PROTEIN-RELATED"/>
    <property type="match status" value="1"/>
</dbReference>
<gene>
    <name evidence="8" type="ORF">CLV56_2473</name>
</gene>